<protein>
    <submittedName>
        <fullName evidence="1">Uncharacterized protein</fullName>
    </submittedName>
</protein>
<organism evidence="1 2">
    <name type="scientific">Acetoanaerobium pronyense</name>
    <dbReference type="NCBI Taxonomy" id="1482736"/>
    <lineage>
        <taxon>Bacteria</taxon>
        <taxon>Bacillati</taxon>
        <taxon>Bacillota</taxon>
        <taxon>Clostridia</taxon>
        <taxon>Peptostreptococcales</taxon>
        <taxon>Filifactoraceae</taxon>
        <taxon>Acetoanaerobium</taxon>
    </lineage>
</organism>
<gene>
    <name evidence="1" type="ORF">J2Z35_002486</name>
</gene>
<name>A0ABS4KN60_9FIRM</name>
<comment type="caution">
    <text evidence="1">The sequence shown here is derived from an EMBL/GenBank/DDBJ whole genome shotgun (WGS) entry which is preliminary data.</text>
</comment>
<dbReference type="EMBL" id="JAGGLI010000035">
    <property type="protein sequence ID" value="MBP2028656.1"/>
    <property type="molecule type" value="Genomic_DNA"/>
</dbReference>
<keyword evidence="2" id="KW-1185">Reference proteome</keyword>
<proteinExistence type="predicted"/>
<dbReference type="RefSeq" id="WP_209661716.1">
    <property type="nucleotide sequence ID" value="NZ_JAGGLI010000035.1"/>
</dbReference>
<reference evidence="1 2" key="1">
    <citation type="submission" date="2021-03" db="EMBL/GenBank/DDBJ databases">
        <title>Genomic Encyclopedia of Type Strains, Phase IV (KMG-IV): sequencing the most valuable type-strain genomes for metagenomic binning, comparative biology and taxonomic classification.</title>
        <authorList>
            <person name="Goeker M."/>
        </authorList>
    </citation>
    <scope>NUCLEOTIDE SEQUENCE [LARGE SCALE GENOMIC DNA]</scope>
    <source>
        <strain evidence="1 2">DSM 27512</strain>
    </source>
</reference>
<dbReference type="Proteomes" id="UP001314903">
    <property type="component" value="Unassembled WGS sequence"/>
</dbReference>
<accession>A0ABS4KN60</accession>
<evidence type="ECO:0000313" key="1">
    <source>
        <dbReference type="EMBL" id="MBP2028656.1"/>
    </source>
</evidence>
<sequence>MKRLINLVNFGPTLDKFNNEHEDLENFLITHQIDGVELMLYEEDIKV</sequence>
<evidence type="ECO:0000313" key="2">
    <source>
        <dbReference type="Proteomes" id="UP001314903"/>
    </source>
</evidence>